<feature type="region of interest" description="Disordered" evidence="2">
    <location>
        <begin position="62"/>
        <end position="91"/>
    </location>
</feature>
<name>A0A2T7NBZ6_POMCA</name>
<accession>A0A2T7NBZ6</accession>
<feature type="coiled-coil region" evidence="1">
    <location>
        <begin position="240"/>
        <end position="275"/>
    </location>
</feature>
<feature type="compositionally biased region" description="Acidic residues" evidence="2">
    <location>
        <begin position="176"/>
        <end position="192"/>
    </location>
</feature>
<keyword evidence="1" id="KW-0175">Coiled coil</keyword>
<dbReference type="Proteomes" id="UP000245119">
    <property type="component" value="Linkage Group LG14"/>
</dbReference>
<feature type="region of interest" description="Disordered" evidence="2">
    <location>
        <begin position="168"/>
        <end position="233"/>
    </location>
</feature>
<dbReference type="AlphaFoldDB" id="A0A2T7NBZ6"/>
<evidence type="ECO:0000256" key="2">
    <source>
        <dbReference type="SAM" id="MobiDB-lite"/>
    </source>
</evidence>
<gene>
    <name evidence="3" type="ORF">C0Q70_21243</name>
</gene>
<dbReference type="InterPro" id="IPR038875">
    <property type="entry name" value="PLA2_conodipine-like"/>
</dbReference>
<feature type="region of interest" description="Disordered" evidence="2">
    <location>
        <begin position="1"/>
        <end position="34"/>
    </location>
</feature>
<dbReference type="EMBL" id="PZQS01000014">
    <property type="protein sequence ID" value="PVD18693.1"/>
    <property type="molecule type" value="Genomic_DNA"/>
</dbReference>
<comment type="caution">
    <text evidence="3">The sequence shown here is derived from an EMBL/GenBank/DDBJ whole genome shotgun (WGS) entry which is preliminary data.</text>
</comment>
<organism evidence="3 4">
    <name type="scientific">Pomacea canaliculata</name>
    <name type="common">Golden apple snail</name>
    <dbReference type="NCBI Taxonomy" id="400727"/>
    <lineage>
        <taxon>Eukaryota</taxon>
        <taxon>Metazoa</taxon>
        <taxon>Spiralia</taxon>
        <taxon>Lophotrochozoa</taxon>
        <taxon>Mollusca</taxon>
        <taxon>Gastropoda</taxon>
        <taxon>Caenogastropoda</taxon>
        <taxon>Architaenioglossa</taxon>
        <taxon>Ampullarioidea</taxon>
        <taxon>Ampullariidae</taxon>
        <taxon>Pomacea</taxon>
    </lineage>
</organism>
<dbReference type="OrthoDB" id="6138985at2759"/>
<evidence type="ECO:0000256" key="1">
    <source>
        <dbReference type="SAM" id="Coils"/>
    </source>
</evidence>
<sequence>MRVIPTGTGSIVKTEGVLKDSEGRPVGQEEEVKEVETVPGKATLSSIEKFCRLAVVPAVPQQLHERRRGEEEEEELETEHSGTCPSRSRTAPTVNCWDKSGQVGGCLNKINQLQAELDKVKLVAYLEDIENDILTDALNKATLARVDGRVSSDELNSLQEAIQIEEALQEVKDNGDENDDNAEEDVEEEEEDDKRGEPWRKKRDPLQSEVPYYLTADSDDEQEETADDKEESTALALQQLLDEDRKKASLQALLKEIEEARGDEAEEENEGLVNDFPSVVREAPPSSYIASLFSENPEQCPAVREFSTNCEFADKYGLPIDFEARACATSMRCGHTLHVQQQQCDFIYRAASMLLCEEDEECELEAEVFLRTMKLKFRYVPYRQSLCHSRCAAQFLSIV</sequence>
<dbReference type="PANTHER" id="PTHR37687">
    <property type="entry name" value="AGAP006772-PA"/>
    <property type="match status" value="1"/>
</dbReference>
<evidence type="ECO:0000313" key="3">
    <source>
        <dbReference type="EMBL" id="PVD18693.1"/>
    </source>
</evidence>
<reference evidence="3 4" key="1">
    <citation type="submission" date="2018-04" db="EMBL/GenBank/DDBJ databases">
        <title>The genome of golden apple snail Pomacea canaliculata provides insight into stress tolerance and invasive adaptation.</title>
        <authorList>
            <person name="Liu C."/>
            <person name="Liu B."/>
            <person name="Ren Y."/>
            <person name="Zhang Y."/>
            <person name="Wang H."/>
            <person name="Li S."/>
            <person name="Jiang F."/>
            <person name="Yin L."/>
            <person name="Zhang G."/>
            <person name="Qian W."/>
            <person name="Fan W."/>
        </authorList>
    </citation>
    <scope>NUCLEOTIDE SEQUENCE [LARGE SCALE GENOMIC DNA]</scope>
    <source>
        <strain evidence="3">SZHN2017</strain>
        <tissue evidence="3">Muscle</tissue>
    </source>
</reference>
<dbReference type="PANTHER" id="PTHR37687:SF1">
    <property type="entry name" value="AGAP006772-PA"/>
    <property type="match status" value="1"/>
</dbReference>
<feature type="compositionally biased region" description="Polar residues" evidence="2">
    <location>
        <begin position="81"/>
        <end position="91"/>
    </location>
</feature>
<proteinExistence type="predicted"/>
<protein>
    <submittedName>
        <fullName evidence="3">Uncharacterized protein</fullName>
    </submittedName>
</protein>
<keyword evidence="4" id="KW-1185">Reference proteome</keyword>
<feature type="compositionally biased region" description="Acidic residues" evidence="2">
    <location>
        <begin position="217"/>
        <end position="230"/>
    </location>
</feature>
<evidence type="ECO:0000313" key="4">
    <source>
        <dbReference type="Proteomes" id="UP000245119"/>
    </source>
</evidence>